<organism evidence="1 2">
    <name type="scientific">Oopsacas minuta</name>
    <dbReference type="NCBI Taxonomy" id="111878"/>
    <lineage>
        <taxon>Eukaryota</taxon>
        <taxon>Metazoa</taxon>
        <taxon>Porifera</taxon>
        <taxon>Hexactinellida</taxon>
        <taxon>Hexasterophora</taxon>
        <taxon>Lyssacinosida</taxon>
        <taxon>Leucopsacidae</taxon>
        <taxon>Oopsacas</taxon>
    </lineage>
</organism>
<dbReference type="GO" id="GO:0061630">
    <property type="term" value="F:ubiquitin protein ligase activity"/>
    <property type="evidence" value="ECO:0007669"/>
    <property type="project" value="TreeGrafter"/>
</dbReference>
<comment type="caution">
    <text evidence="1">The sequence shown here is derived from an EMBL/GenBank/DDBJ whole genome shotgun (WGS) entry which is preliminary data.</text>
</comment>
<dbReference type="EMBL" id="JAKMXF010000144">
    <property type="protein sequence ID" value="KAI6656557.1"/>
    <property type="molecule type" value="Genomic_DNA"/>
</dbReference>
<accession>A0AAV7K5H6</accession>
<keyword evidence="2" id="KW-1185">Reference proteome</keyword>
<proteinExistence type="predicted"/>
<dbReference type="GO" id="GO:0043161">
    <property type="term" value="P:proteasome-mediated ubiquitin-dependent protein catabolic process"/>
    <property type="evidence" value="ECO:0007669"/>
    <property type="project" value="TreeGrafter"/>
</dbReference>
<dbReference type="PANTHER" id="PTHR24104">
    <property type="entry name" value="E3 UBIQUITIN-PROTEIN LIGASE NHLRC1-RELATED"/>
    <property type="match status" value="1"/>
</dbReference>
<name>A0AAV7K5H6_9METZ</name>
<dbReference type="SUPFAM" id="SSF50969">
    <property type="entry name" value="YVTN repeat-like/Quinoprotein amine dehydrogenase"/>
    <property type="match status" value="1"/>
</dbReference>
<sequence length="390" mass="44901">MAGKSYWNEVRQKIHEYFEELEERMQKRKTILLDNVDRIEQNYYEKINEHSKLVEDLEKMNSLLSETPICNEADNLRIFCMKALNQKIDDSKVTEIEEIKFSTKEMSPPVSFDDVGEITVSSSIYPQELIDLPFKPYFIRQHSDGDYYIISSQGIEITDSNLRPIKHTSCKHSLGTRVRVGDLAVSDKHLYISVTNQNRIQMYDKEGRFIKEIGKDLTGEYELGGPTGLCVYKKYIFVCEQKHNRVQALLNHSHSHFIGNKGDLKDPCSVSVTIDRKVIVLHSGLPSIYMYQLTGEMYKQIYLDIPRSSLLTGRLVLGDNDDIVVTDTNNGVIYVTNPVGTLVYKLGKEKLNAWHSNHYHGTCINEEGVFIVCDQEKGQIQKFKLDTFSY</sequence>
<dbReference type="Proteomes" id="UP001165289">
    <property type="component" value="Unassembled WGS sequence"/>
</dbReference>
<protein>
    <submittedName>
        <fullName evidence="1">RING finger protein nhl-1 isoform X2</fullName>
    </submittedName>
</protein>
<dbReference type="InterPro" id="IPR011042">
    <property type="entry name" value="6-blade_b-propeller_TolB-like"/>
</dbReference>
<gene>
    <name evidence="1" type="ORF">LOD99_1352</name>
</gene>
<dbReference type="Gene3D" id="2.120.10.30">
    <property type="entry name" value="TolB, C-terminal domain"/>
    <property type="match status" value="1"/>
</dbReference>
<dbReference type="InterPro" id="IPR050952">
    <property type="entry name" value="TRIM-NHL_E3_ligases"/>
</dbReference>
<dbReference type="AlphaFoldDB" id="A0AAV7K5H6"/>
<dbReference type="PANTHER" id="PTHR24104:SF47">
    <property type="entry name" value="E3 UBIQUITIN-PROTEIN LIGASE NHLRC1"/>
    <property type="match status" value="1"/>
</dbReference>
<evidence type="ECO:0000313" key="1">
    <source>
        <dbReference type="EMBL" id="KAI6656557.1"/>
    </source>
</evidence>
<reference evidence="1 2" key="1">
    <citation type="journal article" date="2023" name="BMC Biol.">
        <title>The compact genome of the sponge Oopsacas minuta (Hexactinellida) is lacking key metazoan core genes.</title>
        <authorList>
            <person name="Santini S."/>
            <person name="Schenkelaars Q."/>
            <person name="Jourda C."/>
            <person name="Duchesne M."/>
            <person name="Belahbib H."/>
            <person name="Rocher C."/>
            <person name="Selva M."/>
            <person name="Riesgo A."/>
            <person name="Vervoort M."/>
            <person name="Leys S.P."/>
            <person name="Kodjabachian L."/>
            <person name="Le Bivic A."/>
            <person name="Borchiellini C."/>
            <person name="Claverie J.M."/>
            <person name="Renard E."/>
        </authorList>
    </citation>
    <scope>NUCLEOTIDE SEQUENCE [LARGE SCALE GENOMIC DNA]</scope>
    <source>
        <strain evidence="1">SPO-2</strain>
    </source>
</reference>
<dbReference type="GO" id="GO:0000209">
    <property type="term" value="P:protein polyubiquitination"/>
    <property type="evidence" value="ECO:0007669"/>
    <property type="project" value="TreeGrafter"/>
</dbReference>
<evidence type="ECO:0000313" key="2">
    <source>
        <dbReference type="Proteomes" id="UP001165289"/>
    </source>
</evidence>
<dbReference type="InterPro" id="IPR011044">
    <property type="entry name" value="Quino_amine_DH_bsu"/>
</dbReference>